<feature type="domain" description="Gfo/Idh/MocA-like oxidoreductase C-terminal" evidence="3">
    <location>
        <begin position="139"/>
        <end position="349"/>
    </location>
</feature>
<dbReference type="InterPro" id="IPR004104">
    <property type="entry name" value="Gfo/Idh/MocA-like_OxRdtase_C"/>
</dbReference>
<dbReference type="Gene3D" id="3.30.360.10">
    <property type="entry name" value="Dihydrodipicolinate Reductase, domain 2"/>
    <property type="match status" value="1"/>
</dbReference>
<dbReference type="Proteomes" id="UP001297422">
    <property type="component" value="Unassembled WGS sequence"/>
</dbReference>
<dbReference type="AlphaFoldDB" id="A0AAJ1ES85"/>
<dbReference type="GO" id="GO:0000166">
    <property type="term" value="F:nucleotide binding"/>
    <property type="evidence" value="ECO:0007669"/>
    <property type="project" value="InterPro"/>
</dbReference>
<organism evidence="4 5">
    <name type="scientific">Mediterraneibacter gnavus</name>
    <name type="common">Ruminococcus gnavus</name>
    <dbReference type="NCBI Taxonomy" id="33038"/>
    <lineage>
        <taxon>Bacteria</taxon>
        <taxon>Bacillati</taxon>
        <taxon>Bacillota</taxon>
        <taxon>Clostridia</taxon>
        <taxon>Lachnospirales</taxon>
        <taxon>Lachnospiraceae</taxon>
        <taxon>Mediterraneibacter</taxon>
    </lineage>
</organism>
<name>A0AAJ1ES85_MEDGN</name>
<dbReference type="Pfam" id="PF01408">
    <property type="entry name" value="GFO_IDH_MocA"/>
    <property type="match status" value="1"/>
</dbReference>
<dbReference type="PANTHER" id="PTHR43708:SF8">
    <property type="entry name" value="OXIDOREDUCTASE"/>
    <property type="match status" value="1"/>
</dbReference>
<dbReference type="Gene3D" id="3.40.50.720">
    <property type="entry name" value="NAD(P)-binding Rossmann-like Domain"/>
    <property type="match status" value="1"/>
</dbReference>
<evidence type="ECO:0000256" key="1">
    <source>
        <dbReference type="ARBA" id="ARBA00010928"/>
    </source>
</evidence>
<feature type="domain" description="Gfo/Idh/MocA-like oxidoreductase N-terminal" evidence="2">
    <location>
        <begin position="6"/>
        <end position="122"/>
    </location>
</feature>
<dbReference type="SUPFAM" id="SSF55347">
    <property type="entry name" value="Glyceraldehyde-3-phosphate dehydrogenase-like, C-terminal domain"/>
    <property type="match status" value="1"/>
</dbReference>
<dbReference type="RefSeq" id="WP_173879136.1">
    <property type="nucleotide sequence ID" value="NZ_JAAIMT010000017.1"/>
</dbReference>
<evidence type="ECO:0000313" key="4">
    <source>
        <dbReference type="EMBL" id="MCB5494718.1"/>
    </source>
</evidence>
<dbReference type="EMBL" id="JAJBNC010000022">
    <property type="protein sequence ID" value="MCB5494718.1"/>
    <property type="molecule type" value="Genomic_DNA"/>
</dbReference>
<evidence type="ECO:0000259" key="3">
    <source>
        <dbReference type="Pfam" id="PF02894"/>
    </source>
</evidence>
<dbReference type="InterPro" id="IPR051317">
    <property type="entry name" value="Gfo/Idh/MocA_oxidoreduct"/>
</dbReference>
<gene>
    <name evidence="4" type="ORF">LIQ10_13390</name>
</gene>
<dbReference type="PANTHER" id="PTHR43708">
    <property type="entry name" value="CONSERVED EXPRESSED OXIDOREDUCTASE (EUROFUNG)"/>
    <property type="match status" value="1"/>
</dbReference>
<comment type="similarity">
    <text evidence="1">Belongs to the Gfo/Idh/MocA family.</text>
</comment>
<evidence type="ECO:0000313" key="5">
    <source>
        <dbReference type="Proteomes" id="UP001297422"/>
    </source>
</evidence>
<accession>A0AAJ1ES85</accession>
<protein>
    <submittedName>
        <fullName evidence="4">Gfo/Idh/MocA family oxidoreductase</fullName>
    </submittedName>
</protein>
<comment type="caution">
    <text evidence="4">The sequence shown here is derived from an EMBL/GenBank/DDBJ whole genome shotgun (WGS) entry which is preliminary data.</text>
</comment>
<sequence>MKKIYRLGILGLGEGRSVISAALSSPHWEIGNICDLNESLCQQRCEEFGLTDYTTRYEDLLQDPQIDVIGIYTPDQLHSLHIRMALEAGKDVICTKPLMTSLEDANELLTLQKKSGRHVFIGQSSRYFEPARRQRKDFEAGKHGDLVTLETHYISDSRWFLERAWSRSSGFSWMYNFMIHAVDLAAWYLPDIEEVYGVGVTSQNTKDYQLTVPDTMKFILKDTSGICASVSGVYAEPTLGSGVEQSISCTLRGTEGISRAGYPHLKYETNFAPVQKTAVSHDYSDMVDYYFRFEGWTHHAGEYQNYMEEFALCLDQGITPKPDLKEGIHTLAIMEAMEKSIETGNVIKVSDILAAHNISFD</sequence>
<reference evidence="4" key="1">
    <citation type="submission" date="2021-10" db="EMBL/GenBank/DDBJ databases">
        <title>Collection of gut derived symbiotic bacterial strains cultured from healthy donors.</title>
        <authorList>
            <person name="Lin H."/>
            <person name="Littmann E."/>
            <person name="Claire K."/>
            <person name="Pamer E."/>
        </authorList>
    </citation>
    <scope>NUCLEOTIDE SEQUENCE</scope>
    <source>
        <strain evidence="4">MSK.23.4</strain>
    </source>
</reference>
<proteinExistence type="inferred from homology"/>
<dbReference type="InterPro" id="IPR036291">
    <property type="entry name" value="NAD(P)-bd_dom_sf"/>
</dbReference>
<evidence type="ECO:0000259" key="2">
    <source>
        <dbReference type="Pfam" id="PF01408"/>
    </source>
</evidence>
<dbReference type="InterPro" id="IPR000683">
    <property type="entry name" value="Gfo/Idh/MocA-like_OxRdtase_N"/>
</dbReference>
<dbReference type="SUPFAM" id="SSF51735">
    <property type="entry name" value="NAD(P)-binding Rossmann-fold domains"/>
    <property type="match status" value="1"/>
</dbReference>
<dbReference type="Pfam" id="PF02894">
    <property type="entry name" value="GFO_IDH_MocA_C"/>
    <property type="match status" value="1"/>
</dbReference>